<dbReference type="Pfam" id="PF00890">
    <property type="entry name" value="FAD_binding_2"/>
    <property type="match status" value="1"/>
</dbReference>
<dbReference type="PANTHER" id="PTHR43400:SF7">
    <property type="entry name" value="FAD-DEPENDENT OXIDOREDUCTASE 2 FAD BINDING DOMAIN-CONTAINING PROTEIN"/>
    <property type="match status" value="1"/>
</dbReference>
<dbReference type="InterPro" id="IPR006311">
    <property type="entry name" value="TAT_signal"/>
</dbReference>
<keyword evidence="8" id="KW-1185">Reference proteome</keyword>
<keyword evidence="2 5" id="KW-0285">Flavoprotein</keyword>
<keyword evidence="4 5" id="KW-0560">Oxidoreductase</keyword>
<dbReference type="PROSITE" id="PS51257">
    <property type="entry name" value="PROKAR_LIPOPROTEIN"/>
    <property type="match status" value="1"/>
</dbReference>
<evidence type="ECO:0000256" key="4">
    <source>
        <dbReference type="ARBA" id="ARBA00023002"/>
    </source>
</evidence>
<comment type="cofactor">
    <cofactor evidence="1">
        <name>FAD</name>
        <dbReference type="ChEBI" id="CHEBI:57692"/>
    </cofactor>
</comment>
<dbReference type="InterPro" id="IPR050315">
    <property type="entry name" value="FAD-oxidoreductase_2"/>
</dbReference>
<reference evidence="7 8" key="1">
    <citation type="submission" date="2022-01" db="EMBL/GenBank/DDBJ databases">
        <title>Novel bile acid biosynthetic pathways are enriched in the microbiome of centenarians.</title>
        <authorList>
            <person name="Sato Y."/>
            <person name="Atarashi K."/>
            <person name="Plichta R.D."/>
            <person name="Arai Y."/>
            <person name="Sasajima S."/>
            <person name="Kearney M.S."/>
            <person name="Suda W."/>
            <person name="Takeshita K."/>
            <person name="Sasaki T."/>
            <person name="Okamoto S."/>
            <person name="Skelly N.A."/>
            <person name="Okamura Y."/>
            <person name="Vlamakis H."/>
            <person name="Li Y."/>
            <person name="Tanoue T."/>
            <person name="Takei H."/>
            <person name="Nittono H."/>
            <person name="Narushima S."/>
            <person name="Irie J."/>
            <person name="Itoh H."/>
            <person name="Moriya K."/>
            <person name="Sugiura Y."/>
            <person name="Suematsu M."/>
            <person name="Moritoki N."/>
            <person name="Shibata S."/>
            <person name="Littman R.D."/>
            <person name="Fischbach A.M."/>
            <person name="Uwamino Y."/>
            <person name="Inoue T."/>
            <person name="Honda A."/>
            <person name="Hattori M."/>
            <person name="Murai T."/>
            <person name="Xavier J.R."/>
            <person name="Hirose N."/>
            <person name="Honda K."/>
        </authorList>
    </citation>
    <scope>NUCLEOTIDE SEQUENCE [LARGE SCALE GENOMIC DNA]</scope>
    <source>
        <strain evidence="7 8">CE91-St30</strain>
    </source>
</reference>
<accession>A0ABN6M9M2</accession>
<dbReference type="RefSeq" id="WP_244387452.1">
    <property type="nucleotide sequence ID" value="NZ_AP025564.1"/>
</dbReference>
<sequence>METSLDRRGFLKTFAIGSAAAMVAGAGLAGCAPQQKGSANATTVSGAGLPEKWDEECEVLVIGSGYAGLAAAYEASKAGADTMVVEKMPTTGGNSAIADGDFAVCMSSAQKAKGIEDSVDKYVADMMAAGLGLNDEEKCRVLAEKSNETWEWTQSDLGVEWDTDEEGNINVIPYGGHNTVRTIHPKIGHGSAMTVPLTEKLNEMGVPMKTGRMVTKFFRDETGRMVGVQVNEKAKGNDPTTGNPLYIKAKKGVVLASGGFGKDVTWRSQHDPRLGETVDCTNQDGATAEALAAAMKAGALTVHLDWIQLGPWCSPDETGYGKGPSYIDANVAYGMSIDPQTGQRIVSELADRRVYSDAIVANGVPLIQVVDEQNIPKWNYDANLQPAIDAGITKKFDTIEDVIAAYDLPAEEFMAQFNRYNGYVEARNDEEFGKMIPEDAKPLGEGPYYITRIWPKVHHTMGGVKTNMDAQVLDADLNPIPGFYAAGEATGGVHGACRLGSCATADCLVNGRLAGQMAASNEVTA</sequence>
<dbReference type="Gene3D" id="3.90.700.10">
    <property type="entry name" value="Succinate dehydrogenase/fumarate reductase flavoprotein, catalytic domain"/>
    <property type="match status" value="1"/>
</dbReference>
<dbReference type="InterPro" id="IPR027477">
    <property type="entry name" value="Succ_DH/fumarate_Rdtase_cat_sf"/>
</dbReference>
<evidence type="ECO:0000256" key="5">
    <source>
        <dbReference type="RuleBase" id="RU366062"/>
    </source>
</evidence>
<dbReference type="PANTHER" id="PTHR43400">
    <property type="entry name" value="FUMARATE REDUCTASE"/>
    <property type="match status" value="1"/>
</dbReference>
<evidence type="ECO:0000256" key="1">
    <source>
        <dbReference type="ARBA" id="ARBA00001974"/>
    </source>
</evidence>
<dbReference type="PROSITE" id="PS51318">
    <property type="entry name" value="TAT"/>
    <property type="match status" value="1"/>
</dbReference>
<dbReference type="SUPFAM" id="SSF56425">
    <property type="entry name" value="Succinate dehydrogenase/fumarate reductase flavoprotein, catalytic domain"/>
    <property type="match status" value="1"/>
</dbReference>
<proteinExistence type="inferred from homology"/>
<dbReference type="Proteomes" id="UP001320544">
    <property type="component" value="Chromosome"/>
</dbReference>
<dbReference type="InterPro" id="IPR010960">
    <property type="entry name" value="Flavocytochrome_c"/>
</dbReference>
<gene>
    <name evidence="7" type="ORF">CE91St30_00170</name>
</gene>
<evidence type="ECO:0000259" key="6">
    <source>
        <dbReference type="Pfam" id="PF00890"/>
    </source>
</evidence>
<dbReference type="EMBL" id="AP025564">
    <property type="protein sequence ID" value="BDE94684.1"/>
    <property type="molecule type" value="Genomic_DNA"/>
</dbReference>
<dbReference type="SUPFAM" id="SSF51905">
    <property type="entry name" value="FAD/NAD(P)-binding domain"/>
    <property type="match status" value="1"/>
</dbReference>
<dbReference type="Gene3D" id="3.50.50.60">
    <property type="entry name" value="FAD/NAD(P)-binding domain"/>
    <property type="match status" value="1"/>
</dbReference>
<organism evidence="7 8">
    <name type="scientific">Raoultibacter timonensis</name>
    <dbReference type="NCBI Taxonomy" id="1907662"/>
    <lineage>
        <taxon>Bacteria</taxon>
        <taxon>Bacillati</taxon>
        <taxon>Actinomycetota</taxon>
        <taxon>Coriobacteriia</taxon>
        <taxon>Eggerthellales</taxon>
        <taxon>Eggerthellaceae</taxon>
        <taxon>Raoultibacter</taxon>
    </lineage>
</organism>
<dbReference type="InterPro" id="IPR003953">
    <property type="entry name" value="FAD-dep_OxRdtase_2_FAD-bd"/>
</dbReference>
<evidence type="ECO:0000313" key="8">
    <source>
        <dbReference type="Proteomes" id="UP001320544"/>
    </source>
</evidence>
<protein>
    <submittedName>
        <fullName evidence="7">Flavocytochrome c</fullName>
    </submittedName>
</protein>
<dbReference type="NCBIfam" id="TIGR01813">
    <property type="entry name" value="flavo_cyto_c"/>
    <property type="match status" value="1"/>
</dbReference>
<evidence type="ECO:0000256" key="2">
    <source>
        <dbReference type="ARBA" id="ARBA00022630"/>
    </source>
</evidence>
<comment type="similarity">
    <text evidence="5">Belongs to the FAD-dependent oxidoreductase 2 family. FRD/SDH subfamily.</text>
</comment>
<feature type="domain" description="FAD-dependent oxidoreductase 2 FAD-binding" evidence="6">
    <location>
        <begin position="59"/>
        <end position="502"/>
    </location>
</feature>
<evidence type="ECO:0000256" key="3">
    <source>
        <dbReference type="ARBA" id="ARBA00022827"/>
    </source>
</evidence>
<evidence type="ECO:0000313" key="7">
    <source>
        <dbReference type="EMBL" id="BDE94684.1"/>
    </source>
</evidence>
<dbReference type="InterPro" id="IPR036188">
    <property type="entry name" value="FAD/NAD-bd_sf"/>
</dbReference>
<keyword evidence="3 5" id="KW-0274">FAD</keyword>
<name>A0ABN6M9M2_9ACTN</name>